<name>A0ABX1FN24_9PSEU</name>
<proteinExistence type="predicted"/>
<evidence type="ECO:0000256" key="1">
    <source>
        <dbReference type="SAM" id="MobiDB-lite"/>
    </source>
</evidence>
<comment type="caution">
    <text evidence="3">The sequence shown here is derived from an EMBL/GenBank/DDBJ whole genome shotgun (WGS) entry which is preliminary data.</text>
</comment>
<feature type="transmembrane region" description="Helical" evidence="2">
    <location>
        <begin position="127"/>
        <end position="145"/>
    </location>
</feature>
<accession>A0ABX1FN24</accession>
<dbReference type="EMBL" id="VSRL01000121">
    <property type="protein sequence ID" value="NKE60399.1"/>
    <property type="molecule type" value="Genomic_DNA"/>
</dbReference>
<feature type="transmembrane region" description="Helical" evidence="2">
    <location>
        <begin position="55"/>
        <end position="74"/>
    </location>
</feature>
<reference evidence="3 4" key="1">
    <citation type="submission" date="2019-08" db="EMBL/GenBank/DDBJ databases">
        <title>Lentzea from Indian Himalayas.</title>
        <authorList>
            <person name="Mandal S."/>
            <person name="Mallick Gupta A."/>
            <person name="Maiti P.K."/>
            <person name="Sarkar J."/>
            <person name="Mandal S."/>
        </authorList>
    </citation>
    <scope>NUCLEOTIDE SEQUENCE [LARGE SCALE GENOMIC DNA]</scope>
    <source>
        <strain evidence="3 4">PSKA42</strain>
    </source>
</reference>
<protein>
    <submittedName>
        <fullName evidence="3">Uncharacterized protein</fullName>
    </submittedName>
</protein>
<feature type="transmembrane region" description="Helical" evidence="2">
    <location>
        <begin position="86"/>
        <end position="107"/>
    </location>
</feature>
<evidence type="ECO:0000313" key="3">
    <source>
        <dbReference type="EMBL" id="NKE60399.1"/>
    </source>
</evidence>
<keyword evidence="4" id="KW-1185">Reference proteome</keyword>
<keyword evidence="2" id="KW-0812">Transmembrane</keyword>
<organism evidence="3 4">
    <name type="scientific">Lentzea indica</name>
    <dbReference type="NCBI Taxonomy" id="2604800"/>
    <lineage>
        <taxon>Bacteria</taxon>
        <taxon>Bacillati</taxon>
        <taxon>Actinomycetota</taxon>
        <taxon>Actinomycetes</taxon>
        <taxon>Pseudonocardiales</taxon>
        <taxon>Pseudonocardiaceae</taxon>
        <taxon>Lentzea</taxon>
    </lineage>
</organism>
<evidence type="ECO:0000313" key="4">
    <source>
        <dbReference type="Proteomes" id="UP001515943"/>
    </source>
</evidence>
<feature type="region of interest" description="Disordered" evidence="1">
    <location>
        <begin position="175"/>
        <end position="225"/>
    </location>
</feature>
<evidence type="ECO:0000256" key="2">
    <source>
        <dbReference type="SAM" id="Phobius"/>
    </source>
</evidence>
<gene>
    <name evidence="3" type="ORF">FXN61_27860</name>
</gene>
<keyword evidence="2" id="KW-0472">Membrane</keyword>
<dbReference type="RefSeq" id="WP_167977059.1">
    <property type="nucleotide sequence ID" value="NZ_VSRL01000121.1"/>
</dbReference>
<dbReference type="Proteomes" id="UP001515943">
    <property type="component" value="Unassembled WGS sequence"/>
</dbReference>
<feature type="transmembrane region" description="Helical" evidence="2">
    <location>
        <begin position="12"/>
        <end position="35"/>
    </location>
</feature>
<keyword evidence="2" id="KW-1133">Transmembrane helix</keyword>
<sequence length="357" mass="39550">MARRRNGCGGCAVPLLVVFGLFFVMPLIMLLVSPAIAAHIVLSGSPAQEVYLSEWLWASAASLPLALMLVRSALKRNGRLRGGPMIKRWLGMLARGAVLLGAMNVAAFVKLKPTGPDGQVMEDGMPALLVAGLVGVAALIAIRLWDRRPRRVTVQEVRAAAAEADRALRRVRAENERVRRQAEQVQARLTKIRARATGPAGHPRDRSSRPKQPEHAGRNAPRSDIDFHALRTFHRESYQCADTAHMAYHSAQSSLHTMSYLVRRARLAPHRMVWQGPAAKRARAEMHAAATHLARSHVELRAQVDQGLGMVRDLNANTSDLKLEIRDSCGEPGQQWFDALEERIEKAREERRTSGIR</sequence>
<feature type="compositionally biased region" description="Basic and acidic residues" evidence="1">
    <location>
        <begin position="202"/>
        <end position="225"/>
    </location>
</feature>